<name>A0AAD3DUE5_9CHLO</name>
<dbReference type="Gene3D" id="3.80.10.10">
    <property type="entry name" value="Ribonuclease Inhibitor"/>
    <property type="match status" value="1"/>
</dbReference>
<proteinExistence type="predicted"/>
<evidence type="ECO:0000313" key="3">
    <source>
        <dbReference type="EMBL" id="GFR48043.1"/>
    </source>
</evidence>
<comment type="subcellular location">
    <subcellularLocation>
        <location evidence="1">Cytoplasm</location>
        <location evidence="1">Cytoskeleton</location>
        <location evidence="1">Cilium axoneme</location>
    </subcellularLocation>
</comment>
<feature type="region of interest" description="Disordered" evidence="2">
    <location>
        <begin position="742"/>
        <end position="764"/>
    </location>
</feature>
<evidence type="ECO:0000256" key="1">
    <source>
        <dbReference type="ARBA" id="ARBA00004430"/>
    </source>
</evidence>
<dbReference type="GO" id="GO:0005930">
    <property type="term" value="C:axoneme"/>
    <property type="evidence" value="ECO:0007669"/>
    <property type="project" value="UniProtKB-SubCell"/>
</dbReference>
<comment type="caution">
    <text evidence="3">The sequence shown here is derived from an EMBL/GenBank/DDBJ whole genome shotgun (WGS) entry which is preliminary data.</text>
</comment>
<feature type="compositionally biased region" description="Acidic residues" evidence="2">
    <location>
        <begin position="750"/>
        <end position="764"/>
    </location>
</feature>
<dbReference type="Proteomes" id="UP001054857">
    <property type="component" value="Unassembled WGS sequence"/>
</dbReference>
<organism evidence="3 4">
    <name type="scientific">Astrephomene gubernaculifera</name>
    <dbReference type="NCBI Taxonomy" id="47775"/>
    <lineage>
        <taxon>Eukaryota</taxon>
        <taxon>Viridiplantae</taxon>
        <taxon>Chlorophyta</taxon>
        <taxon>core chlorophytes</taxon>
        <taxon>Chlorophyceae</taxon>
        <taxon>CS clade</taxon>
        <taxon>Chlamydomonadales</taxon>
        <taxon>Astrephomenaceae</taxon>
        <taxon>Astrephomene</taxon>
    </lineage>
</organism>
<evidence type="ECO:0000256" key="2">
    <source>
        <dbReference type="SAM" id="MobiDB-lite"/>
    </source>
</evidence>
<keyword evidence="4" id="KW-1185">Reference proteome</keyword>
<gene>
    <name evidence="3" type="ORF">Agub_g9876</name>
</gene>
<accession>A0AAD3DUE5</accession>
<dbReference type="EMBL" id="BMAR01000021">
    <property type="protein sequence ID" value="GFR48043.1"/>
    <property type="molecule type" value="Genomic_DNA"/>
</dbReference>
<dbReference type="AlphaFoldDB" id="A0AAD3DUE5"/>
<protein>
    <submittedName>
        <fullName evidence="3">Uncharacterized protein</fullName>
    </submittedName>
</protein>
<evidence type="ECO:0000313" key="4">
    <source>
        <dbReference type="Proteomes" id="UP001054857"/>
    </source>
</evidence>
<reference evidence="3 4" key="1">
    <citation type="journal article" date="2021" name="Sci. Rep.">
        <title>Genome sequencing of the multicellular alga Astrephomene provides insights into convergent evolution of germ-soma differentiation.</title>
        <authorList>
            <person name="Yamashita S."/>
            <person name="Yamamoto K."/>
            <person name="Matsuzaki R."/>
            <person name="Suzuki S."/>
            <person name="Yamaguchi H."/>
            <person name="Hirooka S."/>
            <person name="Minakuchi Y."/>
            <person name="Miyagishima S."/>
            <person name="Kawachi M."/>
            <person name="Toyoda A."/>
            <person name="Nozaki H."/>
        </authorList>
    </citation>
    <scope>NUCLEOTIDE SEQUENCE [LARGE SCALE GENOMIC DNA]</scope>
    <source>
        <strain evidence="3 4">NIES-4017</strain>
    </source>
</reference>
<dbReference type="InterPro" id="IPR032675">
    <property type="entry name" value="LRR_dom_sf"/>
</dbReference>
<dbReference type="SUPFAM" id="SSF52047">
    <property type="entry name" value="RNI-like"/>
    <property type="match status" value="1"/>
</dbReference>
<sequence length="764" mass="82324">MEPAVKGKCGNIADVLRQLDTSAADCLSEYLLEYGCLKEARLAFRVLRDVIDSSVKATTLLVASDSVELWQTGRAPSLARWPRCYDVRVTVAPSGDEDVSTMLHLPFSSEAPKIRQRITHLTCSLSENGDGYCAAAAAASLTLWLPALRVLNLVGLSPALSDTPLQQLHMFRALGTLRNLEELYVPCCKGLQHVGLLADSLTRLVVDKYLYSSGGVLDAAAVSGISQLHKLKHLSLAKCRPYLVSGISTPADNEGVDDAECQLNGTYHLISSLPPSCTELQLWWADFDEGWLTCDVDLLFDADRTCTTLTLAAGEEGFFDAADVIPDVLRLLAFQCLKVQLRELFISRMIVPPGATSPSGPELQPLRTLIAASRQASVRWLRAGNAGELLAAIDVVGKPRFVQLFRQQLEVEHGKPYALELELRKWDQPVTELAEADATAAERRVAEAGVTKAVREGAAEVSGAGAVDTTVAVEAMAAEAVEAKVKEMDAEWDAETEAWFAALSAVLNDPGAARAKVEEDLEALVAEEKAAVEAAASASCAPLAAVPPAAEVAASALRRLRQGPLTSRFLLLTGAPGTDSFVRLLSKVVDMAVTHIRRKVGNEWGAEGNRRLVASQRLPGGAVLLQCGEARDASGMLEVVVAALAKAYGVAKQAKQAKHAKQASGGGSSAGGQQPPLQVVRVNCAPVSYRDPPKRAANLFIDALELELQALWDNESARRRVGEREWLRQLVGLWEQLGELPEEERLYTGDDSDSDDEEIQEEDE</sequence>